<name>A0AAD7IRY4_9AGAR</name>
<organism evidence="1 2">
    <name type="scientific">Mycena maculata</name>
    <dbReference type="NCBI Taxonomy" id="230809"/>
    <lineage>
        <taxon>Eukaryota</taxon>
        <taxon>Fungi</taxon>
        <taxon>Dikarya</taxon>
        <taxon>Basidiomycota</taxon>
        <taxon>Agaricomycotina</taxon>
        <taxon>Agaricomycetes</taxon>
        <taxon>Agaricomycetidae</taxon>
        <taxon>Agaricales</taxon>
        <taxon>Marasmiineae</taxon>
        <taxon>Mycenaceae</taxon>
        <taxon>Mycena</taxon>
    </lineage>
</organism>
<dbReference type="Proteomes" id="UP001215280">
    <property type="component" value="Unassembled WGS sequence"/>
</dbReference>
<evidence type="ECO:0000313" key="2">
    <source>
        <dbReference type="Proteomes" id="UP001215280"/>
    </source>
</evidence>
<evidence type="ECO:0000313" key="1">
    <source>
        <dbReference type="EMBL" id="KAJ7747671.1"/>
    </source>
</evidence>
<reference evidence="1" key="1">
    <citation type="submission" date="2023-03" db="EMBL/GenBank/DDBJ databases">
        <title>Massive genome expansion in bonnet fungi (Mycena s.s.) driven by repeated elements and novel gene families across ecological guilds.</title>
        <authorList>
            <consortium name="Lawrence Berkeley National Laboratory"/>
            <person name="Harder C.B."/>
            <person name="Miyauchi S."/>
            <person name="Viragh M."/>
            <person name="Kuo A."/>
            <person name="Thoen E."/>
            <person name="Andreopoulos B."/>
            <person name="Lu D."/>
            <person name="Skrede I."/>
            <person name="Drula E."/>
            <person name="Henrissat B."/>
            <person name="Morin E."/>
            <person name="Kohler A."/>
            <person name="Barry K."/>
            <person name="LaButti K."/>
            <person name="Morin E."/>
            <person name="Salamov A."/>
            <person name="Lipzen A."/>
            <person name="Mereny Z."/>
            <person name="Hegedus B."/>
            <person name="Baldrian P."/>
            <person name="Stursova M."/>
            <person name="Weitz H."/>
            <person name="Taylor A."/>
            <person name="Grigoriev I.V."/>
            <person name="Nagy L.G."/>
            <person name="Martin F."/>
            <person name="Kauserud H."/>
        </authorList>
    </citation>
    <scope>NUCLEOTIDE SEQUENCE</scope>
    <source>
        <strain evidence="1">CBHHK188m</strain>
    </source>
</reference>
<keyword evidence="2" id="KW-1185">Reference proteome</keyword>
<comment type="caution">
    <text evidence="1">The sequence shown here is derived from an EMBL/GenBank/DDBJ whole genome shotgun (WGS) entry which is preliminary data.</text>
</comment>
<gene>
    <name evidence="1" type="ORF">DFH07DRAFT_830904</name>
</gene>
<dbReference type="EMBL" id="JARJLG010000093">
    <property type="protein sequence ID" value="KAJ7747671.1"/>
    <property type="molecule type" value="Genomic_DNA"/>
</dbReference>
<proteinExistence type="predicted"/>
<dbReference type="AlphaFoldDB" id="A0AAD7IRY4"/>
<accession>A0AAD7IRY4</accession>
<sequence>MHISGSGKDHSATVESFIRRSQDHLFTFALFLRVSPLSTSRLGGVLRQHVPRVRRLLVTASNYRSLSSHLADLSSLSLTSLEYHEAVVISNYVPGSFSTMSVPPKLKNEKNFFRMIELAQSTLQHLNLYFQSRQDTVTATHWQLTDGPRHSPDRDTPLGVARPLPIAAAARYRPAPPPLRALPRLAAPRLLTALRLVNLGSWAATPLSLEVLLLGVGPSLRAFHLSGCGLSFPEMLCSPRLSG</sequence>
<protein>
    <submittedName>
        <fullName evidence="1">Uncharacterized protein</fullName>
    </submittedName>
</protein>